<dbReference type="FunFam" id="1.10.10.10:FF:000001">
    <property type="entry name" value="LysR family transcriptional regulator"/>
    <property type="match status" value="1"/>
</dbReference>
<evidence type="ECO:0000256" key="3">
    <source>
        <dbReference type="ARBA" id="ARBA00023125"/>
    </source>
</evidence>
<dbReference type="PANTHER" id="PTHR30537:SF5">
    <property type="entry name" value="HTH-TYPE TRANSCRIPTIONAL ACTIVATOR TTDR-RELATED"/>
    <property type="match status" value="1"/>
</dbReference>
<dbReference type="EMBL" id="SPKJ01000017">
    <property type="protein sequence ID" value="MYZ47587.1"/>
    <property type="molecule type" value="Genomic_DNA"/>
</dbReference>
<dbReference type="SUPFAM" id="SSF46785">
    <property type="entry name" value="Winged helix' DNA-binding domain"/>
    <property type="match status" value="1"/>
</dbReference>
<evidence type="ECO:0000256" key="2">
    <source>
        <dbReference type="ARBA" id="ARBA00023015"/>
    </source>
</evidence>
<proteinExistence type="inferred from homology"/>
<dbReference type="PANTHER" id="PTHR30537">
    <property type="entry name" value="HTH-TYPE TRANSCRIPTIONAL REGULATOR"/>
    <property type="match status" value="1"/>
</dbReference>
<comment type="similarity">
    <text evidence="1">Belongs to the LysR transcriptional regulatory family.</text>
</comment>
<keyword evidence="3" id="KW-0238">DNA-binding</keyword>
<dbReference type="InterPro" id="IPR005119">
    <property type="entry name" value="LysR_subst-bd"/>
</dbReference>
<dbReference type="SUPFAM" id="SSF53850">
    <property type="entry name" value="Periplasmic binding protein-like II"/>
    <property type="match status" value="1"/>
</dbReference>
<dbReference type="Gene3D" id="3.40.190.290">
    <property type="match status" value="1"/>
</dbReference>
<evidence type="ECO:0000313" key="6">
    <source>
        <dbReference type="EMBL" id="MYZ47587.1"/>
    </source>
</evidence>
<dbReference type="InterPro" id="IPR036388">
    <property type="entry name" value="WH-like_DNA-bd_sf"/>
</dbReference>
<comment type="caution">
    <text evidence="6">The sequence shown here is derived from an EMBL/GenBank/DDBJ whole genome shotgun (WGS) entry which is preliminary data.</text>
</comment>
<keyword evidence="7" id="KW-1185">Reference proteome</keyword>
<dbReference type="InterPro" id="IPR036390">
    <property type="entry name" value="WH_DNA-bd_sf"/>
</dbReference>
<sequence length="307" mass="33962">MRPPLRAIGTFVRCAEIGSFSKAALELGMTPQAVSGQIKQLEDWVQVRLFHRTTRKISLTEEGASFFEHCKSGMETIDDGVRALREATSEAVGTVRLAMPYVISRGYITPLLGRFFDLYPRVSIELIVQNQNPDVVEQSVDLGIGSGPMPKGSIIARRLASVELVLCAAPAYLERFGTPASIADLKRHRCVALRHPRTGKIMPWTFKGESGTVTLDLEGCLTTNDTDTQRQAVLSGVGIGQLASFYVAPNVRAGLLSPLLIGYTAPPYHFYLYMLKRTKIPLKTRVLADYLYRELRSLPDFQSGTVR</sequence>
<name>A0A964WT28_9HYPH</name>
<reference evidence="6" key="1">
    <citation type="submission" date="2019-03" db="EMBL/GenBank/DDBJ databases">
        <title>Afifella sp. nov., isolated from activated sludge.</title>
        <authorList>
            <person name="Li Q."/>
            <person name="Liu Y."/>
        </authorList>
    </citation>
    <scope>NUCLEOTIDE SEQUENCE</scope>
    <source>
        <strain evidence="6">L72</strain>
    </source>
</reference>
<dbReference type="Pfam" id="PF03466">
    <property type="entry name" value="LysR_substrate"/>
    <property type="match status" value="1"/>
</dbReference>
<dbReference type="CDD" id="cd08422">
    <property type="entry name" value="PBP2_CrgA_like"/>
    <property type="match status" value="1"/>
</dbReference>
<dbReference type="PROSITE" id="PS50931">
    <property type="entry name" value="HTH_LYSR"/>
    <property type="match status" value="1"/>
</dbReference>
<keyword evidence="2" id="KW-0805">Transcription regulation</keyword>
<keyword evidence="4" id="KW-0804">Transcription</keyword>
<evidence type="ECO:0000256" key="1">
    <source>
        <dbReference type="ARBA" id="ARBA00009437"/>
    </source>
</evidence>
<dbReference type="Proteomes" id="UP000773614">
    <property type="component" value="Unassembled WGS sequence"/>
</dbReference>
<evidence type="ECO:0000313" key="7">
    <source>
        <dbReference type="Proteomes" id="UP000773614"/>
    </source>
</evidence>
<dbReference type="InterPro" id="IPR058163">
    <property type="entry name" value="LysR-type_TF_proteobact-type"/>
</dbReference>
<dbReference type="GO" id="GO:0003677">
    <property type="term" value="F:DNA binding"/>
    <property type="evidence" value="ECO:0007669"/>
    <property type="project" value="UniProtKB-KW"/>
</dbReference>
<dbReference type="Pfam" id="PF00126">
    <property type="entry name" value="HTH_1"/>
    <property type="match status" value="1"/>
</dbReference>
<protein>
    <submittedName>
        <fullName evidence="6">LysR family transcriptional regulator</fullName>
    </submittedName>
</protein>
<dbReference type="InterPro" id="IPR000847">
    <property type="entry name" value="LysR_HTH_N"/>
</dbReference>
<dbReference type="Gene3D" id="1.10.10.10">
    <property type="entry name" value="Winged helix-like DNA-binding domain superfamily/Winged helix DNA-binding domain"/>
    <property type="match status" value="1"/>
</dbReference>
<evidence type="ECO:0000256" key="4">
    <source>
        <dbReference type="ARBA" id="ARBA00023163"/>
    </source>
</evidence>
<dbReference type="OrthoDB" id="9812435at2"/>
<dbReference type="GO" id="GO:0003700">
    <property type="term" value="F:DNA-binding transcription factor activity"/>
    <property type="evidence" value="ECO:0007669"/>
    <property type="project" value="InterPro"/>
</dbReference>
<dbReference type="RefSeq" id="WP_161139933.1">
    <property type="nucleotide sequence ID" value="NZ_SPKJ01000017.1"/>
</dbReference>
<accession>A0A964WT28</accession>
<feature type="domain" description="HTH lysR-type" evidence="5">
    <location>
        <begin position="3"/>
        <end position="60"/>
    </location>
</feature>
<dbReference type="AlphaFoldDB" id="A0A964WT28"/>
<gene>
    <name evidence="6" type="ORF">E4O86_07660</name>
</gene>
<evidence type="ECO:0000259" key="5">
    <source>
        <dbReference type="PROSITE" id="PS50931"/>
    </source>
</evidence>
<organism evidence="6 7">
    <name type="scientific">Propylenella binzhouense</name>
    <dbReference type="NCBI Taxonomy" id="2555902"/>
    <lineage>
        <taxon>Bacteria</taxon>
        <taxon>Pseudomonadati</taxon>
        <taxon>Pseudomonadota</taxon>
        <taxon>Alphaproteobacteria</taxon>
        <taxon>Hyphomicrobiales</taxon>
        <taxon>Propylenellaceae</taxon>
        <taxon>Propylenella</taxon>
    </lineage>
</organism>